<accession>A0A0D0TS44</accession>
<protein>
    <recommendedName>
        <fullName evidence="4">Lipoprotein</fullName>
    </recommendedName>
</protein>
<dbReference type="EMBL" id="JXCQ01000006">
    <property type="protein sequence ID" value="KIR23610.1"/>
    <property type="molecule type" value="Genomic_DNA"/>
</dbReference>
<dbReference type="PATRIC" id="fig|294.125.peg.988"/>
<feature type="signal peptide" evidence="1">
    <location>
        <begin position="1"/>
        <end position="23"/>
    </location>
</feature>
<dbReference type="Proteomes" id="UP000032210">
    <property type="component" value="Unassembled WGS sequence"/>
</dbReference>
<feature type="chain" id="PRO_5002222212" description="Lipoprotein" evidence="1">
    <location>
        <begin position="24"/>
        <end position="177"/>
    </location>
</feature>
<dbReference type="RefSeq" id="WP_043047135.1">
    <property type="nucleotide sequence ID" value="NZ_JXCQ01000006.1"/>
</dbReference>
<sequence>MIQKILFMSVAILPFATSGAVLTVENHSTNAAVLVNKVLYPACVPHPGIEGWCVLPPNERMVYTLSGYASEKLTYVSMVETPTNDLKPGNQYLAGDQGRVYELYGAGDFTYQNVGFKTQRLVCNTRGGSGASQIRISIPEQFDQACTGPDDQYERWVDGRDDLDMKIDFNTTGASKN</sequence>
<comment type="caution">
    <text evidence="2">The sequence shown here is derived from an EMBL/GenBank/DDBJ whole genome shotgun (WGS) entry which is preliminary data.</text>
</comment>
<evidence type="ECO:0000313" key="3">
    <source>
        <dbReference type="Proteomes" id="UP000032210"/>
    </source>
</evidence>
<reference evidence="2 3" key="1">
    <citation type="submission" date="2015-01" db="EMBL/GenBank/DDBJ databases">
        <title>Genome sequence of the beneficial rhizobacterium Pseudomonas fluorescens 2-79.</title>
        <authorList>
            <person name="Thuermer A."/>
            <person name="Daniel R."/>
        </authorList>
    </citation>
    <scope>NUCLEOTIDE SEQUENCE [LARGE SCALE GENOMIC DNA]</scope>
    <source>
        <strain evidence="2 3">2-79</strain>
    </source>
</reference>
<name>A0A0D0TS44_PSEFL</name>
<dbReference type="AlphaFoldDB" id="A0A0D0TS44"/>
<proteinExistence type="predicted"/>
<evidence type="ECO:0008006" key="4">
    <source>
        <dbReference type="Google" id="ProtNLM"/>
    </source>
</evidence>
<gene>
    <name evidence="2" type="ORF">PFLU3_09610</name>
</gene>
<evidence type="ECO:0000313" key="2">
    <source>
        <dbReference type="EMBL" id="KIR23610.1"/>
    </source>
</evidence>
<keyword evidence="1" id="KW-0732">Signal</keyword>
<organism evidence="2 3">
    <name type="scientific">Pseudomonas fluorescens</name>
    <dbReference type="NCBI Taxonomy" id="294"/>
    <lineage>
        <taxon>Bacteria</taxon>
        <taxon>Pseudomonadati</taxon>
        <taxon>Pseudomonadota</taxon>
        <taxon>Gammaproteobacteria</taxon>
        <taxon>Pseudomonadales</taxon>
        <taxon>Pseudomonadaceae</taxon>
        <taxon>Pseudomonas</taxon>
    </lineage>
</organism>
<evidence type="ECO:0000256" key="1">
    <source>
        <dbReference type="SAM" id="SignalP"/>
    </source>
</evidence>